<comment type="miscellaneous">
    <text evidence="5">May also have succinyldiaminopimelate aminotransferase activity, thus carrying out the corresponding step in lysine biosynthesis.</text>
</comment>
<dbReference type="NCBIfam" id="NF002325">
    <property type="entry name" value="PRK01278.1"/>
    <property type="match status" value="1"/>
</dbReference>
<dbReference type="PROSITE" id="PS00600">
    <property type="entry name" value="AA_TRANSFER_CLASS_3"/>
    <property type="match status" value="1"/>
</dbReference>
<evidence type="ECO:0000313" key="7">
    <source>
        <dbReference type="Proteomes" id="UP000321058"/>
    </source>
</evidence>
<dbReference type="EMBL" id="BKAJ01000075">
    <property type="protein sequence ID" value="GEP57144.1"/>
    <property type="molecule type" value="Genomic_DNA"/>
</dbReference>
<dbReference type="PIRSF" id="PIRSF000521">
    <property type="entry name" value="Transaminase_4ab_Lys_Orn"/>
    <property type="match status" value="1"/>
</dbReference>
<dbReference type="GO" id="GO:0005737">
    <property type="term" value="C:cytoplasm"/>
    <property type="evidence" value="ECO:0007669"/>
    <property type="project" value="UniProtKB-SubCell"/>
</dbReference>
<evidence type="ECO:0000256" key="1">
    <source>
        <dbReference type="ARBA" id="ARBA00022571"/>
    </source>
</evidence>
<comment type="subcellular location">
    <subcellularLocation>
        <location evidence="5">Cytoplasm</location>
    </subcellularLocation>
</comment>
<dbReference type="GO" id="GO:0042802">
    <property type="term" value="F:identical protein binding"/>
    <property type="evidence" value="ECO:0007669"/>
    <property type="project" value="TreeGrafter"/>
</dbReference>
<comment type="pathway">
    <text evidence="5">Amino-acid biosynthesis; L-arginine biosynthesis; N(2)-acetyl-L-ornithine from L-glutamate: step 4/4.</text>
</comment>
<feature type="binding site" evidence="5">
    <location>
        <position position="275"/>
    </location>
    <ligand>
        <name>N(2)-acetyl-L-ornithine</name>
        <dbReference type="ChEBI" id="CHEBI:57805"/>
    </ligand>
</feature>
<keyword evidence="1 5" id="KW-0055">Arginine biosynthesis</keyword>
<comment type="similarity">
    <text evidence="5">Belongs to the class-III pyridoxal-phosphate-dependent aminotransferase family. ArgD subfamily.</text>
</comment>
<feature type="modified residue" description="N6-(pyridoxal phosphate)lysine" evidence="5">
    <location>
        <position position="247"/>
    </location>
</feature>
<dbReference type="Proteomes" id="UP000321058">
    <property type="component" value="Unassembled WGS sequence"/>
</dbReference>
<keyword evidence="5" id="KW-0028">Amino-acid biosynthesis</keyword>
<dbReference type="HAMAP" id="MF_01107">
    <property type="entry name" value="ArgD_aminotrans_3"/>
    <property type="match status" value="1"/>
</dbReference>
<dbReference type="Pfam" id="PF00202">
    <property type="entry name" value="Aminotran_3"/>
    <property type="match status" value="1"/>
</dbReference>
<organism evidence="6 7">
    <name type="scientific">Reyranella soli</name>
    <dbReference type="NCBI Taxonomy" id="1230389"/>
    <lineage>
        <taxon>Bacteria</taxon>
        <taxon>Pseudomonadati</taxon>
        <taxon>Pseudomonadota</taxon>
        <taxon>Alphaproteobacteria</taxon>
        <taxon>Hyphomicrobiales</taxon>
        <taxon>Reyranellaceae</taxon>
        <taxon>Reyranella</taxon>
    </lineage>
</organism>
<comment type="caution">
    <text evidence="6">The sequence shown here is derived from an EMBL/GenBank/DDBJ whole genome shotgun (WGS) entry which is preliminary data.</text>
</comment>
<name>A0A512NDZ1_9HYPH</name>
<accession>A0A512NDZ1</accession>
<proteinExistence type="inferred from homology"/>
<feature type="binding site" evidence="5">
    <location>
        <position position="276"/>
    </location>
    <ligand>
        <name>pyridoxal 5'-phosphate</name>
        <dbReference type="ChEBI" id="CHEBI:597326"/>
    </ligand>
</feature>
<dbReference type="InterPro" id="IPR049704">
    <property type="entry name" value="Aminotrans_3_PPA_site"/>
</dbReference>
<reference evidence="6 7" key="1">
    <citation type="submission" date="2019-07" db="EMBL/GenBank/DDBJ databases">
        <title>Whole genome shotgun sequence of Reyranella soli NBRC 108950.</title>
        <authorList>
            <person name="Hosoyama A."/>
            <person name="Uohara A."/>
            <person name="Ohji S."/>
            <person name="Ichikawa N."/>
        </authorList>
    </citation>
    <scope>NUCLEOTIDE SEQUENCE [LARGE SCALE GENOMIC DNA]</scope>
    <source>
        <strain evidence="6 7">NBRC 108950</strain>
    </source>
</reference>
<dbReference type="CDD" id="cd00610">
    <property type="entry name" value="OAT_like"/>
    <property type="match status" value="1"/>
</dbReference>
<dbReference type="PANTHER" id="PTHR11986">
    <property type="entry name" value="AMINOTRANSFERASE CLASS III"/>
    <property type="match status" value="1"/>
</dbReference>
<dbReference type="InterPro" id="IPR004636">
    <property type="entry name" value="AcOrn/SuccOrn_fam"/>
</dbReference>
<keyword evidence="3 5" id="KW-0808">Transferase</keyword>
<dbReference type="PANTHER" id="PTHR11986:SF113">
    <property type="entry name" value="SUCCINYLORNITHINE TRANSAMINASE"/>
    <property type="match status" value="1"/>
</dbReference>
<dbReference type="Gene3D" id="3.40.640.10">
    <property type="entry name" value="Type I PLP-dependent aspartate aminotransferase-like (Major domain)"/>
    <property type="match status" value="1"/>
</dbReference>
<dbReference type="InterPro" id="IPR050103">
    <property type="entry name" value="Class-III_PLP-dep_AT"/>
</dbReference>
<dbReference type="GO" id="GO:0030170">
    <property type="term" value="F:pyridoxal phosphate binding"/>
    <property type="evidence" value="ECO:0007669"/>
    <property type="project" value="InterPro"/>
</dbReference>
<evidence type="ECO:0000256" key="3">
    <source>
        <dbReference type="ARBA" id="ARBA00022679"/>
    </source>
</evidence>
<dbReference type="InterPro" id="IPR015424">
    <property type="entry name" value="PyrdxlP-dep_Trfase"/>
</dbReference>
<comment type="subunit">
    <text evidence="5">Homodimer.</text>
</comment>
<sequence>MEKLVITAVMPTYGRKDVVFERGEGNYLYATDGRRYLDFTSGIAVNALGHCHPALVKALTEQGQKLWHTSNLFRIGNGEKLAKRLTEVSFADTMFFCNSGAEAIEGGIKLIRKYQFMNGQPKRYKIICFQAAFHGRLLNALAATGNEKYLEGFGPPAPGYKHAPLNNTNVVRDMVDDETAGILVEPIQGEGGIRATTTQFLKDLRAICDEFGLLLFYDEIHTGFGRTGKMWGYDWSGVKPDVAAIAKGMGGGFPIGAFMATEKAAVGMVPGTHGSTYGGNPLATGVANAVLDELLKPGFIDAVREKGEYLKGQLEGLVKKHPKVYVEQRGMGFLQGIQCTPAVPAGDMVNRLQSLGMLVPPAGENVVRIFPALIADKAAIDEGIDILSKAAQSFEAAKAAE</sequence>
<evidence type="ECO:0000256" key="2">
    <source>
        <dbReference type="ARBA" id="ARBA00022576"/>
    </source>
</evidence>
<comment type="catalytic activity">
    <reaction evidence="5">
        <text>N(2)-acetyl-L-ornithine + 2-oxoglutarate = N-acetyl-L-glutamate 5-semialdehyde + L-glutamate</text>
        <dbReference type="Rhea" id="RHEA:18049"/>
        <dbReference type="ChEBI" id="CHEBI:16810"/>
        <dbReference type="ChEBI" id="CHEBI:29123"/>
        <dbReference type="ChEBI" id="CHEBI:29985"/>
        <dbReference type="ChEBI" id="CHEBI:57805"/>
        <dbReference type="EC" id="2.6.1.11"/>
    </reaction>
</comment>
<dbReference type="EC" id="2.6.1.11" evidence="5"/>
<protein>
    <recommendedName>
        <fullName evidence="5">Acetylornithine aminotransferase</fullName>
        <shortName evidence="5">ACOAT</shortName>
        <ecNumber evidence="5">2.6.1.11</ecNumber>
    </recommendedName>
</protein>
<dbReference type="NCBIfam" id="TIGR00707">
    <property type="entry name" value="argD"/>
    <property type="match status" value="1"/>
</dbReference>
<dbReference type="RefSeq" id="WP_373867933.1">
    <property type="nucleotide sequence ID" value="NZ_BKAJ01000075.1"/>
</dbReference>
<dbReference type="SUPFAM" id="SSF53383">
    <property type="entry name" value="PLP-dependent transferases"/>
    <property type="match status" value="1"/>
</dbReference>
<keyword evidence="2 5" id="KW-0032">Aminotransferase</keyword>
<keyword evidence="7" id="KW-1185">Reference proteome</keyword>
<dbReference type="InterPro" id="IPR015422">
    <property type="entry name" value="PyrdxlP-dep_Trfase_small"/>
</dbReference>
<keyword evidence="4 5" id="KW-0663">Pyridoxal phosphate</keyword>
<dbReference type="InterPro" id="IPR015421">
    <property type="entry name" value="PyrdxlP-dep_Trfase_major"/>
</dbReference>
<feature type="binding site" evidence="5">
    <location>
        <begin position="100"/>
        <end position="101"/>
    </location>
    <ligand>
        <name>pyridoxal 5'-phosphate</name>
        <dbReference type="ChEBI" id="CHEBI:597326"/>
    </ligand>
</feature>
<comment type="cofactor">
    <cofactor evidence="5">
        <name>pyridoxal 5'-phosphate</name>
        <dbReference type="ChEBI" id="CHEBI:597326"/>
    </cofactor>
    <text evidence="5">Binds 1 pyridoxal phosphate per subunit.</text>
</comment>
<feature type="binding site" evidence="5">
    <location>
        <position position="133"/>
    </location>
    <ligand>
        <name>pyridoxal 5'-phosphate</name>
        <dbReference type="ChEBI" id="CHEBI:597326"/>
    </ligand>
</feature>
<evidence type="ECO:0000256" key="4">
    <source>
        <dbReference type="ARBA" id="ARBA00022898"/>
    </source>
</evidence>
<evidence type="ECO:0000256" key="5">
    <source>
        <dbReference type="HAMAP-Rule" id="MF_01107"/>
    </source>
</evidence>
<feature type="binding site" evidence="5">
    <location>
        <position position="136"/>
    </location>
    <ligand>
        <name>N(2)-acetyl-L-ornithine</name>
        <dbReference type="ChEBI" id="CHEBI:57805"/>
    </ligand>
</feature>
<evidence type="ECO:0000313" key="6">
    <source>
        <dbReference type="EMBL" id="GEP57144.1"/>
    </source>
</evidence>
<dbReference type="GO" id="GO:0003992">
    <property type="term" value="F:N2-acetyl-L-ornithine:2-oxoglutarate 5-aminotransferase activity"/>
    <property type="evidence" value="ECO:0007669"/>
    <property type="project" value="UniProtKB-UniRule"/>
</dbReference>
<keyword evidence="5" id="KW-0963">Cytoplasm</keyword>
<dbReference type="UniPathway" id="UPA00068">
    <property type="reaction ID" value="UER00109"/>
</dbReference>
<comment type="caution">
    <text evidence="5">Lacks conserved residue(s) required for the propagation of feature annotation.</text>
</comment>
<dbReference type="GO" id="GO:0006526">
    <property type="term" value="P:L-arginine biosynthetic process"/>
    <property type="evidence" value="ECO:0007669"/>
    <property type="project" value="UniProtKB-UniRule"/>
</dbReference>
<dbReference type="FunFam" id="3.40.640.10:FF:000004">
    <property type="entry name" value="Acetylornithine aminotransferase"/>
    <property type="match status" value="1"/>
</dbReference>
<dbReference type="Gene3D" id="3.90.1150.10">
    <property type="entry name" value="Aspartate Aminotransferase, domain 1"/>
    <property type="match status" value="1"/>
</dbReference>
<dbReference type="InterPro" id="IPR005814">
    <property type="entry name" value="Aminotrans_3"/>
</dbReference>
<gene>
    <name evidence="6" type="primary">argD1</name>
    <name evidence="5" type="synonym">argD</name>
    <name evidence="6" type="ORF">RSO01_43100</name>
</gene>
<dbReference type="AlphaFoldDB" id="A0A512NDZ1"/>